<evidence type="ECO:0000313" key="8">
    <source>
        <dbReference type="Proteomes" id="UP000283734"/>
    </source>
</evidence>
<keyword evidence="7" id="KW-0378">Hydrolase</keyword>
<comment type="subcellular location">
    <subcellularLocation>
        <location evidence="1">Membrane</location>
        <topology evidence="1">Multi-pass membrane protein</topology>
    </subcellularLocation>
</comment>
<evidence type="ECO:0000256" key="3">
    <source>
        <dbReference type="ARBA" id="ARBA00022989"/>
    </source>
</evidence>
<feature type="transmembrane region" description="Helical" evidence="5">
    <location>
        <begin position="245"/>
        <end position="265"/>
    </location>
</feature>
<evidence type="ECO:0000256" key="2">
    <source>
        <dbReference type="ARBA" id="ARBA00022692"/>
    </source>
</evidence>
<dbReference type="Gene3D" id="1.20.1540.10">
    <property type="entry name" value="Rhomboid-like"/>
    <property type="match status" value="1"/>
</dbReference>
<feature type="transmembrane region" description="Helical" evidence="5">
    <location>
        <begin position="271"/>
        <end position="292"/>
    </location>
</feature>
<feature type="transmembrane region" description="Helical" evidence="5">
    <location>
        <begin position="186"/>
        <end position="203"/>
    </location>
</feature>
<feature type="domain" description="Peptidase S54 rhomboid" evidence="6">
    <location>
        <begin position="149"/>
        <end position="289"/>
    </location>
</feature>
<dbReference type="SUPFAM" id="SSF144091">
    <property type="entry name" value="Rhomboid-like"/>
    <property type="match status" value="1"/>
</dbReference>
<accession>A0A418XWJ2</accession>
<evidence type="ECO:0000259" key="6">
    <source>
        <dbReference type="Pfam" id="PF01694"/>
    </source>
</evidence>
<dbReference type="Pfam" id="PF01694">
    <property type="entry name" value="Rhomboid"/>
    <property type="match status" value="1"/>
</dbReference>
<dbReference type="GO" id="GO:0016020">
    <property type="term" value="C:membrane"/>
    <property type="evidence" value="ECO:0007669"/>
    <property type="project" value="UniProtKB-SubCell"/>
</dbReference>
<evidence type="ECO:0000313" key="7">
    <source>
        <dbReference type="EMBL" id="RJG17198.1"/>
    </source>
</evidence>
<organism evidence="7 8">
    <name type="scientific">Alcanivorax profundi</name>
    <dbReference type="NCBI Taxonomy" id="2338368"/>
    <lineage>
        <taxon>Bacteria</taxon>
        <taxon>Pseudomonadati</taxon>
        <taxon>Pseudomonadota</taxon>
        <taxon>Gammaproteobacteria</taxon>
        <taxon>Oceanospirillales</taxon>
        <taxon>Alcanivoracaceae</taxon>
        <taxon>Alcanivorax</taxon>
    </lineage>
</organism>
<evidence type="ECO:0000256" key="5">
    <source>
        <dbReference type="SAM" id="Phobius"/>
    </source>
</evidence>
<reference evidence="7 8" key="1">
    <citation type="submission" date="2018-09" db="EMBL/GenBank/DDBJ databases">
        <title>Alcanivorax profundi sp. nov., isolated from 1000 m-depth seawater of the Mariana Trench.</title>
        <authorList>
            <person name="Liu J."/>
        </authorList>
    </citation>
    <scope>NUCLEOTIDE SEQUENCE [LARGE SCALE GENOMIC DNA]</scope>
    <source>
        <strain evidence="7 8">MTEO17</strain>
    </source>
</reference>
<sequence length="460" mass="49933">MTTSPARPKADTTLWQRLPWVILTLALCLLAGALFNSGQGKQPALEWYAQSGLQQLEWDNYLSWLRFNGQGEQARRLEQQLSQSDRHAYAAALFAHDFVADSDARARDFWTASQREQWKTLRSQVPAQLASSPLYRWGLTDQAPRPAHFFTAPLTGAPLWLTLLALALLVPLAAPLEQRIGHGKTLLVWIAGCLLAGGGYLLLAQPGQLPLHGAAPALLGLFGAAIASQKAALSLTLPGDNGKQLTLPAVTLWALPAALLGALSLQADPLLPTLCAGILALAGGALLVQILLPRESFGASSTEVTPVLTPTQQQELTRGWEALARLDGEAAANAFGNILESEPQQFDALTGQFTALQLAQEELAWQHLANTLFSHPADAPGQATQVSQCWKQFRQRSHTPIETQAGWQLVKTLTRAAEFQQAEALVEQLDDHESRKSAVRTLRQALEKEGLSHRAKALTR</sequence>
<keyword evidence="8" id="KW-1185">Reference proteome</keyword>
<dbReference type="AlphaFoldDB" id="A0A418XWJ2"/>
<proteinExistence type="predicted"/>
<protein>
    <submittedName>
        <fullName evidence="7">Rhomboid family intramembrane serine protease</fullName>
    </submittedName>
</protein>
<comment type="caution">
    <text evidence="7">The sequence shown here is derived from an EMBL/GenBank/DDBJ whole genome shotgun (WGS) entry which is preliminary data.</text>
</comment>
<keyword evidence="7" id="KW-0645">Protease</keyword>
<evidence type="ECO:0000256" key="1">
    <source>
        <dbReference type="ARBA" id="ARBA00004141"/>
    </source>
</evidence>
<dbReference type="InterPro" id="IPR022764">
    <property type="entry name" value="Peptidase_S54_rhomboid_dom"/>
</dbReference>
<dbReference type="OrthoDB" id="6077128at2"/>
<gene>
    <name evidence="7" type="ORF">D4A39_10705</name>
</gene>
<dbReference type="GO" id="GO:0004252">
    <property type="term" value="F:serine-type endopeptidase activity"/>
    <property type="evidence" value="ECO:0007669"/>
    <property type="project" value="InterPro"/>
</dbReference>
<dbReference type="GO" id="GO:0006508">
    <property type="term" value="P:proteolysis"/>
    <property type="evidence" value="ECO:0007669"/>
    <property type="project" value="UniProtKB-KW"/>
</dbReference>
<dbReference type="Proteomes" id="UP000283734">
    <property type="component" value="Unassembled WGS sequence"/>
</dbReference>
<keyword evidence="2 5" id="KW-0812">Transmembrane</keyword>
<feature type="transmembrane region" description="Helical" evidence="5">
    <location>
        <begin position="157"/>
        <end position="174"/>
    </location>
</feature>
<keyword evidence="4 5" id="KW-0472">Membrane</keyword>
<dbReference type="EMBL" id="QYYA01000003">
    <property type="protein sequence ID" value="RJG17198.1"/>
    <property type="molecule type" value="Genomic_DNA"/>
</dbReference>
<evidence type="ECO:0000256" key="4">
    <source>
        <dbReference type="ARBA" id="ARBA00023136"/>
    </source>
</evidence>
<name>A0A418XWJ2_9GAMM</name>
<keyword evidence="3 5" id="KW-1133">Transmembrane helix</keyword>
<dbReference type="RefSeq" id="WP_119918086.1">
    <property type="nucleotide sequence ID" value="NZ_QYYA01000003.1"/>
</dbReference>
<dbReference type="InterPro" id="IPR035952">
    <property type="entry name" value="Rhomboid-like_sf"/>
</dbReference>